<dbReference type="Pfam" id="PF07496">
    <property type="entry name" value="zf-CW"/>
    <property type="match status" value="1"/>
</dbReference>
<evidence type="ECO:0000256" key="4">
    <source>
        <dbReference type="SAM" id="MobiDB-lite"/>
    </source>
</evidence>
<feature type="compositionally biased region" description="Polar residues" evidence="4">
    <location>
        <begin position="910"/>
        <end position="919"/>
    </location>
</feature>
<name>A0A9Q0G0H5_9ROSI</name>
<accession>A0A9Q0G0H5</accession>
<feature type="compositionally biased region" description="Polar residues" evidence="4">
    <location>
        <begin position="267"/>
        <end position="277"/>
    </location>
</feature>
<feature type="compositionally biased region" description="Basic and acidic residues" evidence="4">
    <location>
        <begin position="1098"/>
        <end position="1110"/>
    </location>
</feature>
<organism evidence="6 7">
    <name type="scientific">Turnera subulata</name>
    <dbReference type="NCBI Taxonomy" id="218843"/>
    <lineage>
        <taxon>Eukaryota</taxon>
        <taxon>Viridiplantae</taxon>
        <taxon>Streptophyta</taxon>
        <taxon>Embryophyta</taxon>
        <taxon>Tracheophyta</taxon>
        <taxon>Spermatophyta</taxon>
        <taxon>Magnoliopsida</taxon>
        <taxon>eudicotyledons</taxon>
        <taxon>Gunneridae</taxon>
        <taxon>Pentapetalae</taxon>
        <taxon>rosids</taxon>
        <taxon>fabids</taxon>
        <taxon>Malpighiales</taxon>
        <taxon>Passifloraceae</taxon>
        <taxon>Turnera</taxon>
    </lineage>
</organism>
<keyword evidence="7" id="KW-1185">Reference proteome</keyword>
<keyword evidence="3" id="KW-0862">Zinc</keyword>
<dbReference type="InterPro" id="IPR056406">
    <property type="entry name" value="THD_CWZF3/5/7"/>
</dbReference>
<feature type="compositionally biased region" description="Basic and acidic residues" evidence="4">
    <location>
        <begin position="757"/>
        <end position="768"/>
    </location>
</feature>
<feature type="domain" description="CW-type" evidence="5">
    <location>
        <begin position="589"/>
        <end position="642"/>
    </location>
</feature>
<feature type="region of interest" description="Disordered" evidence="4">
    <location>
        <begin position="1285"/>
        <end position="1313"/>
    </location>
</feature>
<feature type="compositionally biased region" description="Low complexity" evidence="4">
    <location>
        <begin position="198"/>
        <end position="208"/>
    </location>
</feature>
<evidence type="ECO:0000313" key="7">
    <source>
        <dbReference type="Proteomes" id="UP001141552"/>
    </source>
</evidence>
<dbReference type="Proteomes" id="UP001141552">
    <property type="component" value="Unassembled WGS sequence"/>
</dbReference>
<keyword evidence="2" id="KW-0863">Zinc-finger</keyword>
<feature type="region of interest" description="Disordered" evidence="4">
    <location>
        <begin position="422"/>
        <end position="460"/>
    </location>
</feature>
<feature type="compositionally biased region" description="Polar residues" evidence="4">
    <location>
        <begin position="725"/>
        <end position="735"/>
    </location>
</feature>
<gene>
    <name evidence="6" type="ORF">Tsubulata_023599</name>
</gene>
<dbReference type="Gene3D" id="3.30.40.100">
    <property type="match status" value="1"/>
</dbReference>
<proteinExistence type="predicted"/>
<comment type="caution">
    <text evidence="6">The sequence shown here is derived from an EMBL/GenBank/DDBJ whole genome shotgun (WGS) entry which is preliminary data.</text>
</comment>
<reference evidence="6" key="1">
    <citation type="submission" date="2022-02" db="EMBL/GenBank/DDBJ databases">
        <authorList>
            <person name="Henning P.M."/>
            <person name="McCubbin A.G."/>
            <person name="Shore J.S."/>
        </authorList>
    </citation>
    <scope>NUCLEOTIDE SEQUENCE</scope>
    <source>
        <strain evidence="6">F60SS</strain>
        <tissue evidence="6">Leaves</tissue>
    </source>
</reference>
<dbReference type="InterPro" id="IPR011124">
    <property type="entry name" value="Znf_CW"/>
</dbReference>
<feature type="compositionally biased region" description="Basic and acidic residues" evidence="4">
    <location>
        <begin position="444"/>
        <end position="453"/>
    </location>
</feature>
<dbReference type="EMBL" id="JAKUCV010003172">
    <property type="protein sequence ID" value="KAJ4839917.1"/>
    <property type="molecule type" value="Genomic_DNA"/>
</dbReference>
<evidence type="ECO:0000256" key="1">
    <source>
        <dbReference type="ARBA" id="ARBA00022723"/>
    </source>
</evidence>
<dbReference type="OrthoDB" id="757982at2759"/>
<reference evidence="6" key="2">
    <citation type="journal article" date="2023" name="Plants (Basel)">
        <title>Annotation of the Turnera subulata (Passifloraceae) Draft Genome Reveals the S-Locus Evolved after the Divergence of Turneroideae from Passifloroideae in a Stepwise Manner.</title>
        <authorList>
            <person name="Henning P.M."/>
            <person name="Roalson E.H."/>
            <person name="Mir W."/>
            <person name="McCubbin A.G."/>
            <person name="Shore J.S."/>
        </authorList>
    </citation>
    <scope>NUCLEOTIDE SEQUENCE</scope>
    <source>
        <strain evidence="6">F60SS</strain>
    </source>
</reference>
<dbReference type="PANTHER" id="PTHR46524">
    <property type="entry name" value="CW-TYPE ZINC FINGER"/>
    <property type="match status" value="1"/>
</dbReference>
<keyword evidence="1" id="KW-0479">Metal-binding</keyword>
<feature type="region of interest" description="Disordered" evidence="4">
    <location>
        <begin position="910"/>
        <end position="936"/>
    </location>
</feature>
<protein>
    <recommendedName>
        <fullName evidence="5">CW-type domain-containing protein</fullName>
    </recommendedName>
</protein>
<dbReference type="PANTHER" id="PTHR46524:SF7">
    <property type="entry name" value="CW-TYPE ZINC FINGER"/>
    <property type="match status" value="1"/>
</dbReference>
<evidence type="ECO:0000259" key="5">
    <source>
        <dbReference type="PROSITE" id="PS51050"/>
    </source>
</evidence>
<feature type="region of interest" description="Disordered" evidence="4">
    <location>
        <begin position="198"/>
        <end position="219"/>
    </location>
</feature>
<evidence type="ECO:0000256" key="2">
    <source>
        <dbReference type="ARBA" id="ARBA00022771"/>
    </source>
</evidence>
<feature type="compositionally biased region" description="Basic and acidic residues" evidence="4">
    <location>
        <begin position="738"/>
        <end position="748"/>
    </location>
</feature>
<feature type="region of interest" description="Disordered" evidence="4">
    <location>
        <begin position="725"/>
        <end position="768"/>
    </location>
</feature>
<dbReference type="Pfam" id="PF24756">
    <property type="entry name" value="THD_CWZF3-5-7"/>
    <property type="match status" value="1"/>
</dbReference>
<evidence type="ECO:0000256" key="3">
    <source>
        <dbReference type="ARBA" id="ARBA00022833"/>
    </source>
</evidence>
<feature type="region of interest" description="Disordered" evidence="4">
    <location>
        <begin position="1089"/>
        <end position="1150"/>
    </location>
</feature>
<dbReference type="InterPro" id="IPR055300">
    <property type="entry name" value="CWZF3/5/7"/>
</dbReference>
<feature type="region of interest" description="Disordered" evidence="4">
    <location>
        <begin position="267"/>
        <end position="297"/>
    </location>
</feature>
<dbReference type="PROSITE" id="PS51050">
    <property type="entry name" value="ZF_CW"/>
    <property type="match status" value="1"/>
</dbReference>
<feature type="region of interest" description="Disordered" evidence="4">
    <location>
        <begin position="874"/>
        <end position="895"/>
    </location>
</feature>
<sequence>MGLLSWLYMGDNEFEEGEACGYLDNEPNVDVNVALSYIDDRIQDILGHHQKDFGLGFTREILGGRYGEFGSFLPTYQRFPLALANATRQNVQNHSTPASSRCDQPKENSTVSLKQTLSVKLRHASICDPSPEGKFSRINNLVTFRESSKNVSEGIPVKVEVRPSNQRTSKVRLKTSAENALLTQKNAAIYCDLGLDMSPSSSREPSPSEWRHDSPGSAVKHWDSPSYIIKSITCFPIPNGAMVSPLHNDLLHLSGGKDSHNQVETLAQSVQEKSSVSIDEKVSGEDESEEEPNRRNHNGLTLAVHGCLKKEENIILKSKDMTSNSWNRLPEYAITRTSEMPSSIVGNEVANMVETRTEMSSQRACNIYKMNAKILTGTVLKDQKVGSDRGAGFSNKCCEMPEGLRDCRGRTINATREEIETKTESLVQNDTKVPPCAKQPSTVDKVRPEESQDYRSSAGGKRNVTISVSLQSKDRVIHDNCIPSKDNSDAHLWTPRKLKGFEASEVANAKLGRNVPTPHLLQIPIEEKKKRKFKLEVSQKGPSASGKESKQILAGKDAKLLSAANHDLIGNLSDVTSIAVSVPNKAAPVVIQENWVCCDKCQKWRLLPYGINPDQLPKKWICNLLYWLPGMNQCTVTEEETTNALNAQYQVPNPLNRNSENNYPDDNASCITFLDEQQDLVRIPQDGFLKGKKKLGSKKTSFSAQGSASNKLMNSMMKSEQITNLPKTSQNQPSLDMNLEKQHGDVKRLKEKRRCKTDREDPKLSKKPKRDEMLCAVEYYSDSGLAKEAGLSNSKYRKHASASNLRCAEKDYTMVTGEISKNMVQKVIATDDQDKEDISGKKARTEDRKLGQIFSGNHPRHGIYLKNEYAAKETKARQNKHAEHPYASEGNCKSDGKDCSKNIFLPSSMTSSVDISSYQQDEDNEDGPSKKNEIEDVSQLTVHNKSLIRRGLGGELQCMPATSSSSMNSHACKLKTNSCDVNRSHVESVCSPLGILDQHSRKTLKGKENGGEAGQFHHLTSQRRCSGEKRVGISDWPEMVRNGKALPKTRTKSIRSPISYYRDKVMINRECDKLASTDHCCKIQKTLGGSINMNGSEPSDKNHPEDDFRLDVGPCPLNPGNATSSRTKEKHPTPVSGSHMVDIDISDSPTGEQNFGFIEPESEKKFDDLTRSKQKSWRNHRNKYDKAEKRLSTHKISATNYSHDISKADGHIQFEGSESPRRKMQNICCKDSKSTSPCNALKRHNIDGSLEATAERGKPLYFWVGGNKSENRSCKGKNDSLVVGSTDSQQFGANEGRNGLQNIRSRNPPVPDKEATEIAASNYSRQEKSSLAADFSSKEAKNLKHSAYDVKISGSENTDLCFQAALKFLQGASCLNTCQRKNPNSKEINSAEMYDTTAKLLKHCALEYERCNDMASACLAYKCMEVAYMHVVYSNNFIASRDWNELQMVSPVDSPLSSASDVDNLRWEKSNTTKDLAPPQAAEDHIVLLLDFARDVNLAMEASRQSQIAFAAAKCVLEEAENMEAICSVKKVLDAGFHDTEGLLQLISLAQENISKNV</sequence>
<dbReference type="GO" id="GO:0008270">
    <property type="term" value="F:zinc ion binding"/>
    <property type="evidence" value="ECO:0007669"/>
    <property type="project" value="UniProtKB-KW"/>
</dbReference>
<evidence type="ECO:0000313" key="6">
    <source>
        <dbReference type="EMBL" id="KAJ4839917.1"/>
    </source>
</evidence>